<comment type="caution">
    <text evidence="1">The sequence shown here is derived from an EMBL/GenBank/DDBJ whole genome shotgun (WGS) entry which is preliminary data.</text>
</comment>
<organism evidence="1 2">
    <name type="scientific">Burkholderia vietnamiensis</name>
    <dbReference type="NCBI Taxonomy" id="60552"/>
    <lineage>
        <taxon>Bacteria</taxon>
        <taxon>Pseudomonadati</taxon>
        <taxon>Pseudomonadota</taxon>
        <taxon>Betaproteobacteria</taxon>
        <taxon>Burkholderiales</taxon>
        <taxon>Burkholderiaceae</taxon>
        <taxon>Burkholderia</taxon>
        <taxon>Burkholderia cepacia complex</taxon>
    </lineage>
</organism>
<sequence>MSAIRVRGAYTQPGVELHAFGPSGVFTLPPGPVGMVLYTIKKGSATPESEPIRAPMLV</sequence>
<evidence type="ECO:0000313" key="1">
    <source>
        <dbReference type="EMBL" id="MDN7795179.1"/>
    </source>
</evidence>
<accession>A0AAW7SZI8</accession>
<reference evidence="1" key="1">
    <citation type="submission" date="2023-07" db="EMBL/GenBank/DDBJ databases">
        <title>A collection of bacterial strains from the Burkholderia cepacia Research Laboratory and Repository.</title>
        <authorList>
            <person name="Lipuma J."/>
            <person name="Spilker T."/>
            <person name="Caverly L."/>
        </authorList>
    </citation>
    <scope>NUCLEOTIDE SEQUENCE</scope>
    <source>
        <strain evidence="1">AU44268</strain>
    </source>
</reference>
<proteinExistence type="predicted"/>
<protein>
    <submittedName>
        <fullName evidence="1">Uncharacterized protein</fullName>
    </submittedName>
</protein>
<evidence type="ECO:0000313" key="2">
    <source>
        <dbReference type="Proteomes" id="UP001171620"/>
    </source>
</evidence>
<gene>
    <name evidence="1" type="ORF">QZM33_09500</name>
</gene>
<dbReference type="Proteomes" id="UP001171620">
    <property type="component" value="Unassembled WGS sequence"/>
</dbReference>
<dbReference type="RefSeq" id="WP_155754153.1">
    <property type="nucleotide sequence ID" value="NZ_CADFFA010000039.1"/>
</dbReference>
<name>A0AAW7SZI8_BURVI</name>
<dbReference type="AlphaFoldDB" id="A0AAW7SZI8"/>
<dbReference type="EMBL" id="JAUJRV010000005">
    <property type="protein sequence ID" value="MDN7795179.1"/>
    <property type="molecule type" value="Genomic_DNA"/>
</dbReference>